<sequence>MLIKEIQELVEVLAKSNDLENFDKKLVDRLQNQFAHRMGDDKFTKNDLKIVKLIFQDRWQTVIDTPYDYMQNMQGINQIWIGIARLLTKENPSLTVIQLLCPTVKNTRDSNNFSLLANISDFTHLYLGDDDQSVYELSGFIKHLIRAKDQLSTYSSNFKQLRAVTVKELARIHRSHNTKNVLFINKVRYQNAWAYLNKQLFPKLQAKGEIPAHLFPSFLELIKLYFDACSKTASFIQFKQQFLSWLKHLMQCPIDDVNAFYGVVLNFKQQKKYMLELLIDIHNAKDFTLAEHFLTIGQYLNQFNPAYVLHEEKSLLSVYQKLQTGPYFSLKKFMQLVNKLNANESELIKEKIAELLCIAEEVGEISGLLIQKLSEIYSMRWTCIKASEKDYTRMPFGENESWIRLAQYLAGAKKIPANYYRFIMPTLRQDVEPVFSCLITDYPLSHFILSEDETQLILLDVCVCNHKTNGTFRYCREEKLVSLTQIELLRLPFADRQFISYYDRCVLKEQMQIPVSLKTLEEVRVLVNGSFYSKGLSYLGEYNAKEYRTSAIAYQRFYEYYSKINPVEKEALNQQRIVYNGVEKTFKDLLKEVEDNECITSAALYFAQFVMDYAPYFKFSNELEKNIKVDVDTMRKNSAQLIPSDYEVLSQKEAKERCLLIFISLLTVSLPAFVFKNIEFWDLHRKVNDRVKHIFDLILPMVENNDFRNSRFIYARIMEEHIKPLIEENGGLLSRLCSSNPLKLWSLNVKENRPLDFKYSLLELEHILQFLFFLRTHPSYKQLKLDDIIDELIKIGTQEHSSLEKYIRANIAFVNYLNGSSPEISEWMDLLADFQYEFVKKDFFFQCLTYIENRLNLIKQDSGKRFLFLWDKKPRLTFVFPPQLSIDICASSNFCEFIMRLKQSLHKEELDLTDKDISHMTDYLRSLDCPILTPSQAREESWENKSDYFSAMLEGNV</sequence>
<name>A0A0W0V2C3_9GAMM</name>
<evidence type="ECO:0000313" key="2">
    <source>
        <dbReference type="Proteomes" id="UP000054761"/>
    </source>
</evidence>
<organism evidence="1 2">
    <name type="scientific">Legionella israelensis</name>
    <dbReference type="NCBI Taxonomy" id="454"/>
    <lineage>
        <taxon>Bacteria</taxon>
        <taxon>Pseudomonadati</taxon>
        <taxon>Pseudomonadota</taxon>
        <taxon>Gammaproteobacteria</taxon>
        <taxon>Legionellales</taxon>
        <taxon>Legionellaceae</taxon>
        <taxon>Legionella</taxon>
    </lineage>
</organism>
<accession>A0A0W0V2C3</accession>
<gene>
    <name evidence="1" type="ORF">Lisr_2489</name>
</gene>
<comment type="caution">
    <text evidence="1">The sequence shown here is derived from an EMBL/GenBank/DDBJ whole genome shotgun (WGS) entry which is preliminary data.</text>
</comment>
<proteinExistence type="predicted"/>
<dbReference type="STRING" id="454.Lisr_2489"/>
<dbReference type="OrthoDB" id="5631790at2"/>
<dbReference type="PATRIC" id="fig|454.4.peg.2721"/>
<dbReference type="Proteomes" id="UP000054761">
    <property type="component" value="Unassembled WGS sequence"/>
</dbReference>
<dbReference type="RefSeq" id="WP_058502772.1">
    <property type="nucleotide sequence ID" value="NZ_CAAAJA010000013.1"/>
</dbReference>
<protein>
    <submittedName>
        <fullName evidence="1">Uncharacterized protein</fullName>
    </submittedName>
</protein>
<dbReference type="EMBL" id="LNYH01000149">
    <property type="protein sequence ID" value="KTD14261.1"/>
    <property type="molecule type" value="Genomic_DNA"/>
</dbReference>
<dbReference type="AlphaFoldDB" id="A0A0W0V2C3"/>
<keyword evidence="2" id="KW-1185">Reference proteome</keyword>
<evidence type="ECO:0000313" key="1">
    <source>
        <dbReference type="EMBL" id="KTD14261.1"/>
    </source>
</evidence>
<reference evidence="1 2" key="1">
    <citation type="submission" date="2015-11" db="EMBL/GenBank/DDBJ databases">
        <title>Genomic analysis of 38 Legionella species identifies large and diverse effector repertoires.</title>
        <authorList>
            <person name="Burstein D."/>
            <person name="Amaro F."/>
            <person name="Zusman T."/>
            <person name="Lifshitz Z."/>
            <person name="Cohen O."/>
            <person name="Gilbert J.A."/>
            <person name="Pupko T."/>
            <person name="Shuman H.A."/>
            <person name="Segal G."/>
        </authorList>
    </citation>
    <scope>NUCLEOTIDE SEQUENCE [LARGE SCALE GENOMIC DNA]</scope>
    <source>
        <strain evidence="1 2">Bercovier 4</strain>
    </source>
</reference>